<dbReference type="Proteomes" id="UP000800039">
    <property type="component" value="Unassembled WGS sequence"/>
</dbReference>
<dbReference type="EMBL" id="ML976614">
    <property type="protein sequence ID" value="KAF1852015.1"/>
    <property type="molecule type" value="Genomic_DNA"/>
</dbReference>
<dbReference type="AlphaFoldDB" id="A0A9P4GUI1"/>
<evidence type="ECO:0000313" key="2">
    <source>
        <dbReference type="Proteomes" id="UP000800039"/>
    </source>
</evidence>
<dbReference type="OrthoDB" id="3687738at2759"/>
<reference evidence="1" key="1">
    <citation type="submission" date="2020-01" db="EMBL/GenBank/DDBJ databases">
        <authorList>
            <consortium name="DOE Joint Genome Institute"/>
            <person name="Haridas S."/>
            <person name="Albert R."/>
            <person name="Binder M."/>
            <person name="Bloem J."/>
            <person name="Labutti K."/>
            <person name="Salamov A."/>
            <person name="Andreopoulos B."/>
            <person name="Baker S.E."/>
            <person name="Barry K."/>
            <person name="Bills G."/>
            <person name="Bluhm B.H."/>
            <person name="Cannon C."/>
            <person name="Castanera R."/>
            <person name="Culley D.E."/>
            <person name="Daum C."/>
            <person name="Ezra D."/>
            <person name="Gonzalez J.B."/>
            <person name="Henrissat B."/>
            <person name="Kuo A."/>
            <person name="Liang C."/>
            <person name="Lipzen A."/>
            <person name="Lutzoni F."/>
            <person name="Magnuson J."/>
            <person name="Mondo S."/>
            <person name="Nolan M."/>
            <person name="Ohm R."/>
            <person name="Pangilinan J."/>
            <person name="Park H.-J."/>
            <person name="Ramirez L."/>
            <person name="Alfaro M."/>
            <person name="Sun H."/>
            <person name="Tritt A."/>
            <person name="Yoshinaga Y."/>
            <person name="Zwiers L.-H."/>
            <person name="Turgeon B.G."/>
            <person name="Goodwin S.B."/>
            <person name="Spatafora J.W."/>
            <person name="Crous P.W."/>
            <person name="Grigoriev I.V."/>
        </authorList>
    </citation>
    <scope>NUCLEOTIDE SEQUENCE</scope>
    <source>
        <strain evidence="1">CBS 394.84</strain>
    </source>
</reference>
<gene>
    <name evidence="1" type="ORF">K460DRAFT_45491</name>
</gene>
<sequence length="232" mass="26763">MPAHFDSPIAPNFSRRLSEKTLDTIKEFPKTESPTQPQTFLYSPSEASFRMDSPLLPHIERHASEDTACNSITEGAYPSPLHQRTFLHSPSEASFHSHSWSSSTAVERPSPRLTTHRISDLLPHETDFYYSEGEDDDYLAEWNVSPPSEHVGTETEPLLDQARLDLPVIKDKDFPYYTEPVPVQSARSIAEERQDDLRVLRRKLDKMSAPRMFSIRDVWRQMLMKVKRKTHV</sequence>
<proteinExistence type="predicted"/>
<dbReference type="GeneID" id="63855695"/>
<keyword evidence="2" id="KW-1185">Reference proteome</keyword>
<comment type="caution">
    <text evidence="1">The sequence shown here is derived from an EMBL/GenBank/DDBJ whole genome shotgun (WGS) entry which is preliminary data.</text>
</comment>
<accession>A0A9P4GUI1</accession>
<evidence type="ECO:0000313" key="1">
    <source>
        <dbReference type="EMBL" id="KAF1852015.1"/>
    </source>
</evidence>
<organism evidence="1 2">
    <name type="scientific">Cucurbitaria berberidis CBS 394.84</name>
    <dbReference type="NCBI Taxonomy" id="1168544"/>
    <lineage>
        <taxon>Eukaryota</taxon>
        <taxon>Fungi</taxon>
        <taxon>Dikarya</taxon>
        <taxon>Ascomycota</taxon>
        <taxon>Pezizomycotina</taxon>
        <taxon>Dothideomycetes</taxon>
        <taxon>Pleosporomycetidae</taxon>
        <taxon>Pleosporales</taxon>
        <taxon>Pleosporineae</taxon>
        <taxon>Cucurbitariaceae</taxon>
        <taxon>Cucurbitaria</taxon>
    </lineage>
</organism>
<dbReference type="RefSeq" id="XP_040794578.1">
    <property type="nucleotide sequence ID" value="XM_040938439.1"/>
</dbReference>
<name>A0A9P4GUI1_9PLEO</name>
<protein>
    <submittedName>
        <fullName evidence="1">Uncharacterized protein</fullName>
    </submittedName>
</protein>